<organism evidence="1 2">
    <name type="scientific">Glomus cerebriforme</name>
    <dbReference type="NCBI Taxonomy" id="658196"/>
    <lineage>
        <taxon>Eukaryota</taxon>
        <taxon>Fungi</taxon>
        <taxon>Fungi incertae sedis</taxon>
        <taxon>Mucoromycota</taxon>
        <taxon>Glomeromycotina</taxon>
        <taxon>Glomeromycetes</taxon>
        <taxon>Glomerales</taxon>
        <taxon>Glomeraceae</taxon>
        <taxon>Glomus</taxon>
    </lineage>
</organism>
<evidence type="ECO:0000313" key="1">
    <source>
        <dbReference type="EMBL" id="RIA89560.1"/>
    </source>
</evidence>
<dbReference type="STRING" id="658196.A0A397STS5"/>
<accession>A0A397STS5</accession>
<dbReference type="AlphaFoldDB" id="A0A397STS5"/>
<name>A0A397STS5_9GLOM</name>
<sequence>INVQELREKLKKGELPLKKEHINIIIAGIIRLLRLGYDKFRVENDRKLINKYLKHRDLLDDELIIKLNELYDETEIEKRLKQLKNLIESIEVNITDGELLRLIKKNIKEILDEYLRKQIGIKENTKEEKNDIDNSEKIGEILSPGEYEIWDENIENINENEIEDELQNAINTGVARILERAVGLADGTLNNVLRPGETIADRIANAGNETGIVNMPPFSGRKDEDVND</sequence>
<comment type="caution">
    <text evidence="1">The sequence shown here is derived from an EMBL/GenBank/DDBJ whole genome shotgun (WGS) entry which is preliminary data.</text>
</comment>
<evidence type="ECO:0000313" key="2">
    <source>
        <dbReference type="Proteomes" id="UP000265703"/>
    </source>
</evidence>
<gene>
    <name evidence="1" type="ORF">C1645_824678</name>
</gene>
<keyword evidence="2" id="KW-1185">Reference proteome</keyword>
<reference evidence="1 2" key="1">
    <citation type="submission" date="2018-06" db="EMBL/GenBank/DDBJ databases">
        <title>Comparative genomics reveals the genomic features of Rhizophagus irregularis, R. cerebriforme, R. diaphanum and Gigaspora rosea, and their symbiotic lifestyle signature.</title>
        <authorList>
            <person name="Morin E."/>
            <person name="San Clemente H."/>
            <person name="Chen E.C.H."/>
            <person name="De La Providencia I."/>
            <person name="Hainaut M."/>
            <person name="Kuo A."/>
            <person name="Kohler A."/>
            <person name="Murat C."/>
            <person name="Tang N."/>
            <person name="Roy S."/>
            <person name="Loubradou J."/>
            <person name="Henrissat B."/>
            <person name="Grigoriev I.V."/>
            <person name="Corradi N."/>
            <person name="Roux C."/>
            <person name="Martin F.M."/>
        </authorList>
    </citation>
    <scope>NUCLEOTIDE SEQUENCE [LARGE SCALE GENOMIC DNA]</scope>
    <source>
        <strain evidence="1 2">DAOM 227022</strain>
    </source>
</reference>
<proteinExistence type="predicted"/>
<feature type="non-terminal residue" evidence="1">
    <location>
        <position position="1"/>
    </location>
</feature>
<protein>
    <submittedName>
        <fullName evidence="1">Uncharacterized protein</fullName>
    </submittedName>
</protein>
<dbReference type="Proteomes" id="UP000265703">
    <property type="component" value="Unassembled WGS sequence"/>
</dbReference>
<dbReference type="EMBL" id="QKYT01000215">
    <property type="protein sequence ID" value="RIA89560.1"/>
    <property type="molecule type" value="Genomic_DNA"/>
</dbReference>